<proteinExistence type="predicted"/>
<keyword evidence="2" id="KW-1185">Reference proteome</keyword>
<sequence length="468" mass="51188">MLRNSQYKSSLVAHPSNAQCLSTKKFSAKCSCLSRCVFIALVTAAYDHSRTVMTIGLQRQNTGCFRLYYSCVIHLLAQAAAIFQAYSHDAPTLPRNQVTIEPSADQCNNSLADAYIALQQWKKAITNDPLRITATWVGPNVCNYGGVFCSPSPDNSSENVVSGIDLNHAHLAGTLPEEIALLNYLALFHVNSNDFEGFIPFSFRKLSLLFELDLSNNRFFGAFPVHLLDLPSVAYLDLRFNRFEGVLPASLFNKQTLDAIFLNDNRLVGAIPFNLGDSAVSVVNFANNLFDGSIPDTVGQMHKTLNEILFLNNSLSGCIPRQIGELTQLTIFDASFNRLGGTLPDTISAMISLIGLNIADNLLTGFIPAAICNLQSLRSINFSNNFFTGVSPECLRSLSIKVDESENCIPNGALQRSLQQCKDFLYQGLSCYPTPPLLSSIHLTNPTLSPPSPLFPLTTSTASSLTHN</sequence>
<dbReference type="EMBL" id="CM055114">
    <property type="protein sequence ID" value="KAJ7514907.1"/>
    <property type="molecule type" value="Genomic_DNA"/>
</dbReference>
<comment type="caution">
    <text evidence="1">The sequence shown here is derived from an EMBL/GenBank/DDBJ whole genome shotgun (WGS) entry which is preliminary data.</text>
</comment>
<organism evidence="1 2">
    <name type="scientific">Diphasiastrum complanatum</name>
    <name type="common">Issler's clubmoss</name>
    <name type="synonym">Lycopodium complanatum</name>
    <dbReference type="NCBI Taxonomy" id="34168"/>
    <lineage>
        <taxon>Eukaryota</taxon>
        <taxon>Viridiplantae</taxon>
        <taxon>Streptophyta</taxon>
        <taxon>Embryophyta</taxon>
        <taxon>Tracheophyta</taxon>
        <taxon>Lycopodiopsida</taxon>
        <taxon>Lycopodiales</taxon>
        <taxon>Lycopodiaceae</taxon>
        <taxon>Lycopodioideae</taxon>
        <taxon>Diphasiastrum</taxon>
    </lineage>
</organism>
<evidence type="ECO:0000313" key="1">
    <source>
        <dbReference type="EMBL" id="KAJ7514907.1"/>
    </source>
</evidence>
<dbReference type="Proteomes" id="UP001162992">
    <property type="component" value="Chromosome 23"/>
</dbReference>
<name>A0ACC2ACR0_DIPCM</name>
<accession>A0ACC2ACR0</accession>
<gene>
    <name evidence="1" type="ORF">O6H91_23G065700</name>
</gene>
<evidence type="ECO:0000313" key="2">
    <source>
        <dbReference type="Proteomes" id="UP001162992"/>
    </source>
</evidence>
<reference evidence="2" key="1">
    <citation type="journal article" date="2024" name="Proc. Natl. Acad. Sci. U.S.A.">
        <title>Extraordinary preservation of gene collinearity over three hundred million years revealed in homosporous lycophytes.</title>
        <authorList>
            <person name="Li C."/>
            <person name="Wickell D."/>
            <person name="Kuo L.Y."/>
            <person name="Chen X."/>
            <person name="Nie B."/>
            <person name="Liao X."/>
            <person name="Peng D."/>
            <person name="Ji J."/>
            <person name="Jenkins J."/>
            <person name="Williams M."/>
            <person name="Shu S."/>
            <person name="Plott C."/>
            <person name="Barry K."/>
            <person name="Rajasekar S."/>
            <person name="Grimwood J."/>
            <person name="Han X."/>
            <person name="Sun S."/>
            <person name="Hou Z."/>
            <person name="He W."/>
            <person name="Dai G."/>
            <person name="Sun C."/>
            <person name="Schmutz J."/>
            <person name="Leebens-Mack J.H."/>
            <person name="Li F.W."/>
            <person name="Wang L."/>
        </authorList>
    </citation>
    <scope>NUCLEOTIDE SEQUENCE [LARGE SCALE GENOMIC DNA]</scope>
    <source>
        <strain evidence="2">cv. PW_Plant_1</strain>
    </source>
</reference>
<protein>
    <submittedName>
        <fullName evidence="1">Uncharacterized protein</fullName>
    </submittedName>
</protein>